<dbReference type="AlphaFoldDB" id="A0A0E9TKU1"/>
<reference evidence="1" key="1">
    <citation type="submission" date="2014-11" db="EMBL/GenBank/DDBJ databases">
        <authorList>
            <person name="Amaro Gonzalez C."/>
        </authorList>
    </citation>
    <scope>NUCLEOTIDE SEQUENCE</scope>
</reference>
<organism evidence="1">
    <name type="scientific">Anguilla anguilla</name>
    <name type="common">European freshwater eel</name>
    <name type="synonym">Muraena anguilla</name>
    <dbReference type="NCBI Taxonomy" id="7936"/>
    <lineage>
        <taxon>Eukaryota</taxon>
        <taxon>Metazoa</taxon>
        <taxon>Chordata</taxon>
        <taxon>Craniata</taxon>
        <taxon>Vertebrata</taxon>
        <taxon>Euteleostomi</taxon>
        <taxon>Actinopterygii</taxon>
        <taxon>Neopterygii</taxon>
        <taxon>Teleostei</taxon>
        <taxon>Anguilliformes</taxon>
        <taxon>Anguillidae</taxon>
        <taxon>Anguilla</taxon>
    </lineage>
</organism>
<proteinExistence type="predicted"/>
<protein>
    <submittedName>
        <fullName evidence="1">Uncharacterized protein</fullName>
    </submittedName>
</protein>
<accession>A0A0E9TKU1</accession>
<reference evidence="1" key="2">
    <citation type="journal article" date="2015" name="Fish Shellfish Immunol.">
        <title>Early steps in the European eel (Anguilla anguilla)-Vibrio vulnificus interaction in the gills: Role of the RtxA13 toxin.</title>
        <authorList>
            <person name="Callol A."/>
            <person name="Pajuelo D."/>
            <person name="Ebbesson L."/>
            <person name="Teles M."/>
            <person name="MacKenzie S."/>
            <person name="Amaro C."/>
        </authorList>
    </citation>
    <scope>NUCLEOTIDE SEQUENCE</scope>
</reference>
<dbReference type="EMBL" id="GBXM01054475">
    <property type="protein sequence ID" value="JAH54102.1"/>
    <property type="molecule type" value="Transcribed_RNA"/>
</dbReference>
<evidence type="ECO:0000313" key="1">
    <source>
        <dbReference type="EMBL" id="JAH54102.1"/>
    </source>
</evidence>
<name>A0A0E9TKU1_ANGAN</name>
<sequence>MRCPQRTCVSQDKTNVSPILVRHTLHLAL</sequence>